<name>A0A921EA32_9BACT</name>
<dbReference type="Pfam" id="PF19841">
    <property type="entry name" value="GldN"/>
    <property type="match status" value="1"/>
</dbReference>
<evidence type="ECO:0000256" key="2">
    <source>
        <dbReference type="SAM" id="SignalP"/>
    </source>
</evidence>
<proteinExistence type="predicted"/>
<feature type="compositionally biased region" description="Polar residues" evidence="1">
    <location>
        <begin position="24"/>
        <end position="35"/>
    </location>
</feature>
<feature type="chain" id="PRO_5037410307" evidence="2">
    <location>
        <begin position="23"/>
        <end position="398"/>
    </location>
</feature>
<reference evidence="3" key="2">
    <citation type="submission" date="2021-09" db="EMBL/GenBank/DDBJ databases">
        <authorList>
            <person name="Gilroy R."/>
        </authorList>
    </citation>
    <scope>NUCLEOTIDE SEQUENCE</scope>
    <source>
        <strain evidence="3">4100</strain>
    </source>
</reference>
<feature type="region of interest" description="Disordered" evidence="1">
    <location>
        <begin position="24"/>
        <end position="63"/>
    </location>
</feature>
<comment type="caution">
    <text evidence="3">The sequence shown here is derived from an EMBL/GenBank/DDBJ whole genome shotgun (WGS) entry which is preliminary data.</text>
</comment>
<evidence type="ECO:0000313" key="4">
    <source>
        <dbReference type="Proteomes" id="UP000711407"/>
    </source>
</evidence>
<evidence type="ECO:0000313" key="3">
    <source>
        <dbReference type="EMBL" id="HJE40024.1"/>
    </source>
</evidence>
<organism evidence="3 4">
    <name type="scientific">Candidatus Amulumruptor caecigallinarius</name>
    <dbReference type="NCBI Taxonomy" id="2109911"/>
    <lineage>
        <taxon>Bacteria</taxon>
        <taxon>Pseudomonadati</taxon>
        <taxon>Bacteroidota</taxon>
        <taxon>Bacteroidia</taxon>
        <taxon>Bacteroidales</taxon>
        <taxon>Muribaculaceae</taxon>
        <taxon>Candidatus Amulumruptor</taxon>
    </lineage>
</organism>
<dbReference type="EMBL" id="DYXT01000051">
    <property type="protein sequence ID" value="HJE40024.1"/>
    <property type="molecule type" value="Genomic_DNA"/>
</dbReference>
<reference evidence="3" key="1">
    <citation type="journal article" date="2021" name="PeerJ">
        <title>Extensive microbial diversity within the chicken gut microbiome revealed by metagenomics and culture.</title>
        <authorList>
            <person name="Gilroy R."/>
            <person name="Ravi A."/>
            <person name="Getino M."/>
            <person name="Pursley I."/>
            <person name="Horton D.L."/>
            <person name="Alikhan N.F."/>
            <person name="Baker D."/>
            <person name="Gharbi K."/>
            <person name="Hall N."/>
            <person name="Watson M."/>
            <person name="Adriaenssens E.M."/>
            <person name="Foster-Nyarko E."/>
            <person name="Jarju S."/>
            <person name="Secka A."/>
            <person name="Antonio M."/>
            <person name="Oren A."/>
            <person name="Chaudhuri R.R."/>
            <person name="La Ragione R."/>
            <person name="Hildebrand F."/>
            <person name="Pallen M.J."/>
        </authorList>
    </citation>
    <scope>NUCLEOTIDE SEQUENCE</scope>
    <source>
        <strain evidence="3">4100</strain>
    </source>
</reference>
<feature type="compositionally biased region" description="Basic residues" evidence="1">
    <location>
        <begin position="364"/>
        <end position="381"/>
    </location>
</feature>
<dbReference type="NCBIfam" id="TIGR03523">
    <property type="entry name" value="GldN"/>
    <property type="match status" value="1"/>
</dbReference>
<feature type="compositionally biased region" description="Polar residues" evidence="1">
    <location>
        <begin position="52"/>
        <end position="63"/>
    </location>
</feature>
<feature type="signal peptide" evidence="2">
    <location>
        <begin position="1"/>
        <end position="22"/>
    </location>
</feature>
<dbReference type="AlphaFoldDB" id="A0A921EA32"/>
<sequence>MKLPRYIAALSLLALTAMSTVAQERSTTTGVSRTNAAERRRALQQAGPGITQRMQNASESTPMSDADLEWMRVIYRELDLNKVSNAPLYYPDEVIDGQKNLFRIIMELVASGQLPVYEYLDGREIFNEQYQVKVRDMLDRFHILYSDAKGSTEKRPRFTIEDADVPANEVLSYYIIERWEFDHRTNKVRCNVEALCPVLHRSGDFGGEAVKYPMFWVKYADIKPYLSTTSIFVDDSNNLATHTISDYFAKVMYDGEIYKTRNLRNLSLMQMYSDPDRRKEVQDSIQRSLENWDKKMWVPTLEELEEARIAREEAEEAAANGQQTAPVIDSEGLPVVATEGAQVEDNTPKVNSRARKSEADKKKSQEKKKKSKKRPKVKRAKPSGTQQSAERSVRNRRR</sequence>
<feature type="region of interest" description="Disordered" evidence="1">
    <location>
        <begin position="313"/>
        <end position="398"/>
    </location>
</feature>
<keyword evidence="2" id="KW-0732">Signal</keyword>
<protein>
    <submittedName>
        <fullName evidence="3">Gliding motility protein GldN</fullName>
    </submittedName>
</protein>
<accession>A0A921EA32</accession>
<dbReference type="Proteomes" id="UP000711407">
    <property type="component" value="Unassembled WGS sequence"/>
</dbReference>
<gene>
    <name evidence="3" type="primary">gldN</name>
    <name evidence="3" type="ORF">K8V47_09760</name>
</gene>
<evidence type="ECO:0000256" key="1">
    <source>
        <dbReference type="SAM" id="MobiDB-lite"/>
    </source>
</evidence>
<dbReference type="InterPro" id="IPR019847">
    <property type="entry name" value="Gliding_motility_assoc_GldN"/>
</dbReference>